<sequence>FFWGSKKKKKKKKKNFMYRFYYIHLKKEIKHLLFWCLFVMASYVIYITVLTIDHNFEFLPYLVYVCVFNIFFAIFDCGYIVTSTRQVLIWNDLMIILHDYKQSQRTVSMKNSEKVTQQSLSLQYEQYRKRKVKALLAELNQVDGLNQKHDQIHSSSEATVASNDYFGVAETSSQALTLRQVFSQKRTLEVFIQFAFGEFAHDNILGIIELVQFRETMSKKEITNESKPLPIILPADIVKSQIVFDDTKTDLEKFRMLMEKFILNNAIFCLNISHAYRTKLISIYDNNKLLAQDMTAIFDDCIFELLYLIGDYIILRVCVDECKQKAFYCLFPWHSFCKFWKDQR</sequence>
<organism evidence="2 3">
    <name type="scientific">Reticulomyxa filosa</name>
    <dbReference type="NCBI Taxonomy" id="46433"/>
    <lineage>
        <taxon>Eukaryota</taxon>
        <taxon>Sar</taxon>
        <taxon>Rhizaria</taxon>
        <taxon>Retaria</taxon>
        <taxon>Foraminifera</taxon>
        <taxon>Monothalamids</taxon>
        <taxon>Reticulomyxidae</taxon>
        <taxon>Reticulomyxa</taxon>
    </lineage>
</organism>
<feature type="non-terminal residue" evidence="2">
    <location>
        <position position="1"/>
    </location>
</feature>
<dbReference type="AlphaFoldDB" id="X6NV22"/>
<dbReference type="InterPro" id="IPR036305">
    <property type="entry name" value="RGS_sf"/>
</dbReference>
<evidence type="ECO:0000256" key="1">
    <source>
        <dbReference type="SAM" id="Phobius"/>
    </source>
</evidence>
<feature type="transmembrane region" description="Helical" evidence="1">
    <location>
        <begin position="58"/>
        <end position="81"/>
    </location>
</feature>
<evidence type="ECO:0000313" key="2">
    <source>
        <dbReference type="EMBL" id="ETO29122.1"/>
    </source>
</evidence>
<dbReference type="SUPFAM" id="SSF48097">
    <property type="entry name" value="Regulator of G-protein signaling, RGS"/>
    <property type="match status" value="1"/>
</dbReference>
<dbReference type="EMBL" id="ASPP01006243">
    <property type="protein sequence ID" value="ETO29122.1"/>
    <property type="molecule type" value="Genomic_DNA"/>
</dbReference>
<keyword evidence="1" id="KW-1133">Transmembrane helix</keyword>
<comment type="caution">
    <text evidence="2">The sequence shown here is derived from an EMBL/GenBank/DDBJ whole genome shotgun (WGS) entry which is preliminary data.</text>
</comment>
<evidence type="ECO:0008006" key="4">
    <source>
        <dbReference type="Google" id="ProtNLM"/>
    </source>
</evidence>
<evidence type="ECO:0000313" key="3">
    <source>
        <dbReference type="Proteomes" id="UP000023152"/>
    </source>
</evidence>
<name>X6NV22_RETFI</name>
<feature type="transmembrane region" description="Helical" evidence="1">
    <location>
        <begin position="32"/>
        <end position="52"/>
    </location>
</feature>
<reference evidence="2 3" key="1">
    <citation type="journal article" date="2013" name="Curr. Biol.">
        <title>The Genome of the Foraminiferan Reticulomyxa filosa.</title>
        <authorList>
            <person name="Glockner G."/>
            <person name="Hulsmann N."/>
            <person name="Schleicher M."/>
            <person name="Noegel A.A."/>
            <person name="Eichinger L."/>
            <person name="Gallinger C."/>
            <person name="Pawlowski J."/>
            <person name="Sierra R."/>
            <person name="Euteneuer U."/>
            <person name="Pillet L."/>
            <person name="Moustafa A."/>
            <person name="Platzer M."/>
            <person name="Groth M."/>
            <person name="Szafranski K."/>
            <person name="Schliwa M."/>
        </authorList>
    </citation>
    <scope>NUCLEOTIDE SEQUENCE [LARGE SCALE GENOMIC DNA]</scope>
</reference>
<dbReference type="Proteomes" id="UP000023152">
    <property type="component" value="Unassembled WGS sequence"/>
</dbReference>
<dbReference type="Gene3D" id="1.10.167.10">
    <property type="entry name" value="Regulator of G-protein Signalling 4, domain 2"/>
    <property type="match status" value="1"/>
</dbReference>
<proteinExistence type="predicted"/>
<gene>
    <name evidence="2" type="ORF">RFI_08006</name>
</gene>
<keyword evidence="1" id="KW-0812">Transmembrane</keyword>
<keyword evidence="1" id="KW-0472">Membrane</keyword>
<dbReference type="InterPro" id="IPR044926">
    <property type="entry name" value="RGS_subdomain_2"/>
</dbReference>
<protein>
    <recommendedName>
        <fullName evidence="4">RGS domain-containing protein</fullName>
    </recommendedName>
</protein>
<keyword evidence="3" id="KW-1185">Reference proteome</keyword>
<accession>X6NV22</accession>